<proteinExistence type="predicted"/>
<evidence type="ECO:0000313" key="1">
    <source>
        <dbReference type="EMBL" id="CEK53280.1"/>
    </source>
</evidence>
<feature type="non-terminal residue" evidence="1">
    <location>
        <position position="62"/>
    </location>
</feature>
<dbReference type="EMBL" id="HACG01006415">
    <property type="protein sequence ID" value="CEK53280.1"/>
    <property type="molecule type" value="Transcribed_RNA"/>
</dbReference>
<gene>
    <name evidence="1" type="primary">ORF19739</name>
</gene>
<sequence>MITKSWASHECCKNCVLNLQAWLKENGQCKPFTVSPYLYGECQTHNRLLILYYKCFWIFNEK</sequence>
<organism evidence="1">
    <name type="scientific">Arion vulgaris</name>
    <dbReference type="NCBI Taxonomy" id="1028688"/>
    <lineage>
        <taxon>Eukaryota</taxon>
        <taxon>Metazoa</taxon>
        <taxon>Spiralia</taxon>
        <taxon>Lophotrochozoa</taxon>
        <taxon>Mollusca</taxon>
        <taxon>Gastropoda</taxon>
        <taxon>Heterobranchia</taxon>
        <taxon>Euthyneura</taxon>
        <taxon>Panpulmonata</taxon>
        <taxon>Eupulmonata</taxon>
        <taxon>Stylommatophora</taxon>
        <taxon>Helicina</taxon>
        <taxon>Arionoidea</taxon>
        <taxon>Arionidae</taxon>
        <taxon>Arion</taxon>
    </lineage>
</organism>
<dbReference type="AlphaFoldDB" id="A0A0B6YCR3"/>
<protein>
    <submittedName>
        <fullName evidence="1">Uncharacterized protein</fullName>
    </submittedName>
</protein>
<name>A0A0B6YCR3_9EUPU</name>
<reference evidence="1" key="1">
    <citation type="submission" date="2014-12" db="EMBL/GenBank/DDBJ databases">
        <title>Insight into the proteome of Arion vulgaris.</title>
        <authorList>
            <person name="Aradska J."/>
            <person name="Bulat T."/>
            <person name="Smidak R."/>
            <person name="Sarate P."/>
            <person name="Gangsoo J."/>
            <person name="Sialana F."/>
            <person name="Bilban M."/>
            <person name="Lubec G."/>
        </authorList>
    </citation>
    <scope>NUCLEOTIDE SEQUENCE</scope>
    <source>
        <tissue evidence="1">Skin</tissue>
    </source>
</reference>
<accession>A0A0B6YCR3</accession>